<protein>
    <submittedName>
        <fullName evidence="2">Uncharacterized protein</fullName>
    </submittedName>
</protein>
<dbReference type="SUPFAM" id="SSF63829">
    <property type="entry name" value="Calcium-dependent phosphotriesterase"/>
    <property type="match status" value="1"/>
</dbReference>
<proteinExistence type="predicted"/>
<dbReference type="EMBL" id="VFOZ01000001">
    <property type="protein sequence ID" value="TQL97856.1"/>
    <property type="molecule type" value="Genomic_DNA"/>
</dbReference>
<dbReference type="AlphaFoldDB" id="A0A543CL70"/>
<feature type="signal peptide" evidence="1">
    <location>
        <begin position="1"/>
        <end position="24"/>
    </location>
</feature>
<keyword evidence="3" id="KW-1185">Reference proteome</keyword>
<comment type="caution">
    <text evidence="2">The sequence shown here is derived from an EMBL/GenBank/DDBJ whole genome shotgun (WGS) entry which is preliminary data.</text>
</comment>
<dbReference type="RefSeq" id="WP_141956530.1">
    <property type="nucleotide sequence ID" value="NZ_VFOZ01000001.1"/>
</dbReference>
<keyword evidence="1" id="KW-0732">Signal</keyword>
<name>A0A543CL70_9ACTN</name>
<evidence type="ECO:0000313" key="3">
    <source>
        <dbReference type="Proteomes" id="UP000316096"/>
    </source>
</evidence>
<gene>
    <name evidence="2" type="ORF">FB559_3464</name>
</gene>
<evidence type="ECO:0000313" key="2">
    <source>
        <dbReference type="EMBL" id="TQL97856.1"/>
    </source>
</evidence>
<dbReference type="Proteomes" id="UP000316096">
    <property type="component" value="Unassembled WGS sequence"/>
</dbReference>
<dbReference type="OrthoDB" id="3515089at2"/>
<accession>A0A543CL70</accession>
<organism evidence="2 3">
    <name type="scientific">Actinoallomurus bryophytorum</name>
    <dbReference type="NCBI Taxonomy" id="1490222"/>
    <lineage>
        <taxon>Bacteria</taxon>
        <taxon>Bacillati</taxon>
        <taxon>Actinomycetota</taxon>
        <taxon>Actinomycetes</taxon>
        <taxon>Streptosporangiales</taxon>
        <taxon>Thermomonosporaceae</taxon>
        <taxon>Actinoallomurus</taxon>
    </lineage>
</organism>
<evidence type="ECO:0000256" key="1">
    <source>
        <dbReference type="SAM" id="SignalP"/>
    </source>
</evidence>
<sequence length="360" mass="38221">MRKTLTAAGLAVVMLSAGAVPAVAASAPRWRTSYVSKDTGYDNFVLDSVAAVGKNDAWAVGSRQQGPSTSGAVLHWNGSKWKEVKIPGSTGSFQVVGGSSSKNVWVLGFTTNGATAAWHWNGKAWTSVSTGYRASGVAVLSANDAWAVGGDESGKGTGLHWDGKKWRTVPMPLTAYRVSGVSSNDVWAVGEGTNNQPYAAHWNGKKWTAAKLPKVSVPKGDSGFANFVDVTAVSKNNVWAAGRFYYIAPGKAGHNRTLLMHWNGKKWSPVVGTHETYALNITSDGAGGIWYTTFHQSYVHRTKSGQVTTYAAPKPYGRDEIDLRDLDFVPGGGGKVLAVGEVAPTSGDQSWDAIAQQYGH</sequence>
<reference evidence="2 3" key="1">
    <citation type="submission" date="2019-06" db="EMBL/GenBank/DDBJ databases">
        <title>Sequencing the genomes of 1000 actinobacteria strains.</title>
        <authorList>
            <person name="Klenk H.-P."/>
        </authorList>
    </citation>
    <scope>NUCLEOTIDE SEQUENCE [LARGE SCALE GENOMIC DNA]</scope>
    <source>
        <strain evidence="2 3">DSM 102200</strain>
    </source>
</reference>
<feature type="chain" id="PRO_5021958044" evidence="1">
    <location>
        <begin position="25"/>
        <end position="360"/>
    </location>
</feature>